<evidence type="ECO:0000256" key="9">
    <source>
        <dbReference type="SAM" id="Phobius"/>
    </source>
</evidence>
<evidence type="ECO:0000259" key="10">
    <source>
        <dbReference type="SMART" id="SM00014"/>
    </source>
</evidence>
<feature type="transmembrane region" description="Helical" evidence="9">
    <location>
        <begin position="295"/>
        <end position="316"/>
    </location>
</feature>
<organism evidence="11 12">
    <name type="scientific">Plakobranchus ocellatus</name>
    <dbReference type="NCBI Taxonomy" id="259542"/>
    <lineage>
        <taxon>Eukaryota</taxon>
        <taxon>Metazoa</taxon>
        <taxon>Spiralia</taxon>
        <taxon>Lophotrochozoa</taxon>
        <taxon>Mollusca</taxon>
        <taxon>Gastropoda</taxon>
        <taxon>Heterobranchia</taxon>
        <taxon>Euthyneura</taxon>
        <taxon>Panpulmonata</taxon>
        <taxon>Sacoglossa</taxon>
        <taxon>Placobranchoidea</taxon>
        <taxon>Plakobranchidae</taxon>
        <taxon>Plakobranchus</taxon>
    </lineage>
</organism>
<dbReference type="EMBL" id="BLXT01004580">
    <property type="protein sequence ID" value="GFO14692.1"/>
    <property type="molecule type" value="Genomic_DNA"/>
</dbReference>
<dbReference type="Pfam" id="PF01569">
    <property type="entry name" value="PAP2"/>
    <property type="match status" value="1"/>
</dbReference>
<keyword evidence="3" id="KW-0378">Hydrolase</keyword>
<comment type="similarity">
    <text evidence="7">Belongs to the type 2 lipid phosphate phosphatase family.</text>
</comment>
<dbReference type="CDD" id="cd03388">
    <property type="entry name" value="PAP2_SPPase1"/>
    <property type="match status" value="1"/>
</dbReference>
<dbReference type="SMART" id="SM00014">
    <property type="entry name" value="acidPPc"/>
    <property type="match status" value="1"/>
</dbReference>
<dbReference type="AlphaFoldDB" id="A0AAV4B5A6"/>
<keyword evidence="5 9" id="KW-1133">Transmembrane helix</keyword>
<evidence type="ECO:0000256" key="7">
    <source>
        <dbReference type="ARBA" id="ARBA00038324"/>
    </source>
</evidence>
<feature type="compositionally biased region" description="Basic and acidic residues" evidence="8">
    <location>
        <begin position="47"/>
        <end position="59"/>
    </location>
</feature>
<keyword evidence="6 9" id="KW-0472">Membrane</keyword>
<keyword evidence="4" id="KW-0256">Endoplasmic reticulum</keyword>
<dbReference type="SUPFAM" id="SSF48317">
    <property type="entry name" value="Acid phosphatase/Vanadium-dependent haloperoxidase"/>
    <property type="match status" value="1"/>
</dbReference>
<evidence type="ECO:0000256" key="6">
    <source>
        <dbReference type="ARBA" id="ARBA00023136"/>
    </source>
</evidence>
<evidence type="ECO:0000256" key="1">
    <source>
        <dbReference type="ARBA" id="ARBA00004477"/>
    </source>
</evidence>
<feature type="transmembrane region" description="Helical" evidence="9">
    <location>
        <begin position="421"/>
        <end position="446"/>
    </location>
</feature>
<evidence type="ECO:0000256" key="8">
    <source>
        <dbReference type="SAM" id="MobiDB-lite"/>
    </source>
</evidence>
<dbReference type="PANTHER" id="PTHR14969">
    <property type="entry name" value="SPHINGOSINE-1-PHOSPHATE PHOSPHOHYDROLASE"/>
    <property type="match status" value="1"/>
</dbReference>
<feature type="transmembrane region" description="Helical" evidence="9">
    <location>
        <begin position="476"/>
        <end position="499"/>
    </location>
</feature>
<feature type="region of interest" description="Disordered" evidence="8">
    <location>
        <begin position="32"/>
        <end position="69"/>
    </location>
</feature>
<evidence type="ECO:0000256" key="4">
    <source>
        <dbReference type="ARBA" id="ARBA00022824"/>
    </source>
</evidence>
<feature type="transmembrane region" description="Helical" evidence="9">
    <location>
        <begin position="383"/>
        <end position="401"/>
    </location>
</feature>
<dbReference type="Proteomes" id="UP000735302">
    <property type="component" value="Unassembled WGS sequence"/>
</dbReference>
<gene>
    <name evidence="11" type="ORF">PoB_004119700</name>
</gene>
<feature type="transmembrane region" description="Helical" evidence="9">
    <location>
        <begin position="354"/>
        <end position="371"/>
    </location>
</feature>
<comment type="subcellular location">
    <subcellularLocation>
        <location evidence="1">Endoplasmic reticulum membrane</location>
        <topology evidence="1">Multi-pass membrane protein</topology>
    </subcellularLocation>
</comment>
<evidence type="ECO:0000256" key="5">
    <source>
        <dbReference type="ARBA" id="ARBA00022989"/>
    </source>
</evidence>
<name>A0AAV4B5A6_9GAST</name>
<dbReference type="InterPro" id="IPR000326">
    <property type="entry name" value="PAP2/HPO"/>
</dbReference>
<evidence type="ECO:0000313" key="11">
    <source>
        <dbReference type="EMBL" id="GFO14692.1"/>
    </source>
</evidence>
<sequence>MALDIIRVLADPIHVAKFQRICGVVYEKPEKIDQQTQTRTQPSDSDSSDHDEKTQEMSQRHINGTGMRSPYNSCESLVTSNINHRSQCNSEKKLETNNNLDLEKTSTQNISNGSLRCNCIDEGSTPATKTKKIGRKKPYHTIEPTSRIYSKGSIFECDANSTKHANISNGITSAKDKHVTSPHAYTIKYRSLLYLSYFGAFLGNEEFYLTFFPFCIWNVDFLVVRQVAMLWAIVMYLGQATKDYLRWPRPPCPPVVRLETSYIQEFSMPSTHAMAGTAIPMYLAHLAMERYQVPLPVAATVAVLWFSITCFSRLYLGVHSILDLLAGFVYSVLIFFTFLRYVEDYDYYQQTHPFAVPAVLAAALMLCTVCYPDSHKNSSKGDAVQIVAALAGTAMGAWLGYHLGYMHEPEIRGPYSLQAPTLMWLGLSVLRFLSGLAVVAVVYVGIRWASIRAFSRLYGLDRPDKTHPSVMTCYKFTTYSAVGMAISILVPIVHMQLGIQRPSLFYEVL</sequence>
<evidence type="ECO:0000256" key="3">
    <source>
        <dbReference type="ARBA" id="ARBA00022801"/>
    </source>
</evidence>
<dbReference type="GO" id="GO:0042392">
    <property type="term" value="F:sphingosine-1-phosphate phosphatase activity"/>
    <property type="evidence" value="ECO:0007669"/>
    <property type="project" value="TreeGrafter"/>
</dbReference>
<dbReference type="Gene3D" id="1.20.144.10">
    <property type="entry name" value="Phosphatidic acid phosphatase type 2/haloperoxidase"/>
    <property type="match status" value="1"/>
</dbReference>
<protein>
    <submittedName>
        <fullName evidence="11">Sphingosine-1-phosphate phosphatase 1</fullName>
    </submittedName>
</protein>
<dbReference type="GO" id="GO:0005789">
    <property type="term" value="C:endoplasmic reticulum membrane"/>
    <property type="evidence" value="ECO:0007669"/>
    <property type="project" value="UniProtKB-SubCell"/>
</dbReference>
<dbReference type="GO" id="GO:0006670">
    <property type="term" value="P:sphingosine metabolic process"/>
    <property type="evidence" value="ECO:0007669"/>
    <property type="project" value="TreeGrafter"/>
</dbReference>
<proteinExistence type="inferred from homology"/>
<reference evidence="11 12" key="1">
    <citation type="journal article" date="2021" name="Elife">
        <title>Chloroplast acquisition without the gene transfer in kleptoplastic sea slugs, Plakobranchus ocellatus.</title>
        <authorList>
            <person name="Maeda T."/>
            <person name="Takahashi S."/>
            <person name="Yoshida T."/>
            <person name="Shimamura S."/>
            <person name="Takaki Y."/>
            <person name="Nagai Y."/>
            <person name="Toyoda A."/>
            <person name="Suzuki Y."/>
            <person name="Arimoto A."/>
            <person name="Ishii H."/>
            <person name="Satoh N."/>
            <person name="Nishiyama T."/>
            <person name="Hasebe M."/>
            <person name="Maruyama T."/>
            <person name="Minagawa J."/>
            <person name="Obokata J."/>
            <person name="Shigenobu S."/>
        </authorList>
    </citation>
    <scope>NUCLEOTIDE SEQUENCE [LARGE SCALE GENOMIC DNA]</scope>
</reference>
<feature type="transmembrane region" description="Helical" evidence="9">
    <location>
        <begin position="321"/>
        <end position="342"/>
    </location>
</feature>
<dbReference type="InterPro" id="IPR036938">
    <property type="entry name" value="PAP2/HPO_sf"/>
</dbReference>
<accession>A0AAV4B5A6</accession>
<feature type="compositionally biased region" description="Polar residues" evidence="8">
    <location>
        <begin position="34"/>
        <end position="45"/>
    </location>
</feature>
<keyword evidence="12" id="KW-1185">Reference proteome</keyword>
<feature type="domain" description="Phosphatidic acid phosphatase type 2/haloperoxidase" evidence="10">
    <location>
        <begin position="224"/>
        <end position="339"/>
    </location>
</feature>
<dbReference type="PANTHER" id="PTHR14969:SF28">
    <property type="entry name" value="DIHYDROSPHINGOSINE 1-PHOSPHATE PHOSPHATASE LCB3-RELATED"/>
    <property type="match status" value="1"/>
</dbReference>
<evidence type="ECO:0000313" key="12">
    <source>
        <dbReference type="Proteomes" id="UP000735302"/>
    </source>
</evidence>
<evidence type="ECO:0000256" key="2">
    <source>
        <dbReference type="ARBA" id="ARBA00022692"/>
    </source>
</evidence>
<keyword evidence="2 9" id="KW-0812">Transmembrane</keyword>
<comment type="caution">
    <text evidence="11">The sequence shown here is derived from an EMBL/GenBank/DDBJ whole genome shotgun (WGS) entry which is preliminary data.</text>
</comment>